<evidence type="ECO:0000313" key="2">
    <source>
        <dbReference type="EMBL" id="SDH74221.1"/>
    </source>
</evidence>
<evidence type="ECO:0000259" key="1">
    <source>
        <dbReference type="Pfam" id="PF09343"/>
    </source>
</evidence>
<dbReference type="AlphaFoldDB" id="A0A1G8EWD8"/>
<dbReference type="NCBIfam" id="TIGR02217">
    <property type="entry name" value="chp_TIGR02217"/>
    <property type="match status" value="1"/>
</dbReference>
<dbReference type="Proteomes" id="UP000217076">
    <property type="component" value="Unassembled WGS sequence"/>
</dbReference>
<gene>
    <name evidence="2" type="ORF">SAMN05421742_11163</name>
</gene>
<dbReference type="STRING" id="83401.SAMN05421742_11163"/>
<feature type="domain" description="DUF2460" evidence="1">
    <location>
        <begin position="6"/>
        <end position="203"/>
    </location>
</feature>
<dbReference type="OrthoDB" id="1685145at2"/>
<name>A0A1G8EWD8_9PROT</name>
<reference evidence="3" key="1">
    <citation type="submission" date="2016-10" db="EMBL/GenBank/DDBJ databases">
        <authorList>
            <person name="Varghese N."/>
            <person name="Submissions S."/>
        </authorList>
    </citation>
    <scope>NUCLEOTIDE SEQUENCE [LARGE SCALE GENOMIC DNA]</scope>
    <source>
        <strain evidence="3">930I</strain>
    </source>
</reference>
<proteinExistence type="predicted"/>
<keyword evidence="3" id="KW-1185">Reference proteome</keyword>
<dbReference type="RefSeq" id="WP_092621246.1">
    <property type="nucleotide sequence ID" value="NZ_FNCV01000011.1"/>
</dbReference>
<dbReference type="InterPro" id="IPR011740">
    <property type="entry name" value="DUF2460"/>
</dbReference>
<accession>A0A1G8EWD8</accession>
<dbReference type="EMBL" id="FNCV01000011">
    <property type="protein sequence ID" value="SDH74221.1"/>
    <property type="molecule type" value="Genomic_DNA"/>
</dbReference>
<protein>
    <submittedName>
        <fullName evidence="2">TIGR02217 family protein</fullName>
    </submittedName>
</protein>
<evidence type="ECO:0000313" key="3">
    <source>
        <dbReference type="Proteomes" id="UP000217076"/>
    </source>
</evidence>
<sequence length="210" mass="22522">MVAFIDTRLPIHIEQGSEGGAGYKTDIWVGASGKESRNIRWSRSRGTWNIAYGIHRRDDLATIKSLHHAAAGAALGFRFKDWSDYEIGAAGTPQQIATGDGATTKFQAVKIYTAGASSRARPITRLVDGTVSVFKDGVEVSSGVSVDVDTGVVTFTTAPAADVVIGLVAEFDVPVRFSDDSLPINVRTANLESIPDIELIEIKEELEDLS</sequence>
<organism evidence="2 3">
    <name type="scientific">Roseospirillum parvum</name>
    <dbReference type="NCBI Taxonomy" id="83401"/>
    <lineage>
        <taxon>Bacteria</taxon>
        <taxon>Pseudomonadati</taxon>
        <taxon>Pseudomonadota</taxon>
        <taxon>Alphaproteobacteria</taxon>
        <taxon>Rhodospirillales</taxon>
        <taxon>Rhodospirillaceae</taxon>
        <taxon>Roseospirillum</taxon>
    </lineage>
</organism>
<dbReference type="Pfam" id="PF09343">
    <property type="entry name" value="DUF2460"/>
    <property type="match status" value="1"/>
</dbReference>